<dbReference type="PANTHER" id="PTHR43316:SF3">
    <property type="entry name" value="HALOACID DEHALOGENASE, TYPE II (AFU_ORTHOLOGUE AFUA_2G07750)-RELATED"/>
    <property type="match status" value="1"/>
</dbReference>
<dbReference type="SFLD" id="SFLDS00003">
    <property type="entry name" value="Haloacid_Dehalogenase"/>
    <property type="match status" value="1"/>
</dbReference>
<reference evidence="2" key="1">
    <citation type="submission" date="2021-04" db="EMBL/GenBank/DDBJ databases">
        <title>Genome based classification of Actinospica acidithermotolerans sp. nov., an actinobacterium isolated from an Indonesian hot spring.</title>
        <authorList>
            <person name="Kusuma A.B."/>
            <person name="Putra K.E."/>
            <person name="Nafisah S."/>
            <person name="Loh J."/>
            <person name="Nouioui I."/>
            <person name="Goodfellow M."/>
        </authorList>
    </citation>
    <scope>NUCLEOTIDE SEQUENCE</scope>
    <source>
        <strain evidence="2">CSCA 57</strain>
    </source>
</reference>
<dbReference type="InterPro" id="IPR023214">
    <property type="entry name" value="HAD_sf"/>
</dbReference>
<dbReference type="SFLD" id="SFLDG01129">
    <property type="entry name" value="C1.5:_HAD__Beta-PGM__Phosphata"/>
    <property type="match status" value="1"/>
</dbReference>
<gene>
    <name evidence="2" type="ORF">KDL01_00485</name>
</gene>
<evidence type="ECO:0000313" key="3">
    <source>
        <dbReference type="Proteomes" id="UP000675781"/>
    </source>
</evidence>
<comment type="caution">
    <text evidence="2">The sequence shown here is derived from an EMBL/GenBank/DDBJ whole genome shotgun (WGS) entry which is preliminary data.</text>
</comment>
<dbReference type="RefSeq" id="WP_212526244.1">
    <property type="nucleotide sequence ID" value="NZ_JAGSOG010000001.1"/>
</dbReference>
<dbReference type="EMBL" id="JAGSOG010000001">
    <property type="protein sequence ID" value="MBR7831713.1"/>
    <property type="molecule type" value="Genomic_DNA"/>
</dbReference>
<keyword evidence="3" id="KW-1185">Reference proteome</keyword>
<dbReference type="PANTHER" id="PTHR43316">
    <property type="entry name" value="HYDROLASE, HALOACID DELAHOGENASE-RELATED"/>
    <property type="match status" value="1"/>
</dbReference>
<dbReference type="NCBIfam" id="TIGR01509">
    <property type="entry name" value="HAD-SF-IA-v3"/>
    <property type="match status" value="1"/>
</dbReference>
<dbReference type="Proteomes" id="UP000675781">
    <property type="component" value="Unassembled WGS sequence"/>
</dbReference>
<name>A0A941EJ13_9ACTN</name>
<dbReference type="AlphaFoldDB" id="A0A941EJ13"/>
<dbReference type="Gene3D" id="3.40.50.1000">
    <property type="entry name" value="HAD superfamily/HAD-like"/>
    <property type="match status" value="1"/>
</dbReference>
<protein>
    <submittedName>
        <fullName evidence="2">HAD-IA family hydrolase</fullName>
    </submittedName>
</protein>
<dbReference type="NCBIfam" id="TIGR01549">
    <property type="entry name" value="HAD-SF-IA-v1"/>
    <property type="match status" value="1"/>
</dbReference>
<sequence>MSGFNHPSAVVFDLNDTLISGGERGLRDALSRAAARDLGVDPEAFAGAVRDSFDARCRGALGDLYETYSRLAEGLGAHPDPAAVRTAVARRLHFERGRLIPSPQVLEALDRLRGKGYRLGLISDCSAETPAIWHETALAERFDVAVFSWERGVRKPDPSLYLAAAAALGVAAQDCLYVGDGASDELAGAERVGMRALRLEFEVVDAATQADRCELYGARAWDGPAVEDVGELAALLGAPRSPSDPMPVPGR</sequence>
<proteinExistence type="predicted"/>
<evidence type="ECO:0000313" key="2">
    <source>
        <dbReference type="EMBL" id="MBR7831713.1"/>
    </source>
</evidence>
<dbReference type="GO" id="GO:0016787">
    <property type="term" value="F:hydrolase activity"/>
    <property type="evidence" value="ECO:0007669"/>
    <property type="project" value="UniProtKB-KW"/>
</dbReference>
<keyword evidence="1 2" id="KW-0378">Hydrolase</keyword>
<accession>A0A941EJ13</accession>
<dbReference type="Pfam" id="PF00702">
    <property type="entry name" value="Hydrolase"/>
    <property type="match status" value="1"/>
</dbReference>
<organism evidence="2 3">
    <name type="scientific">Actinospica durhamensis</name>
    <dbReference type="NCBI Taxonomy" id="1508375"/>
    <lineage>
        <taxon>Bacteria</taxon>
        <taxon>Bacillati</taxon>
        <taxon>Actinomycetota</taxon>
        <taxon>Actinomycetes</taxon>
        <taxon>Catenulisporales</taxon>
        <taxon>Actinospicaceae</taxon>
        <taxon>Actinospica</taxon>
    </lineage>
</organism>
<dbReference type="InterPro" id="IPR036412">
    <property type="entry name" value="HAD-like_sf"/>
</dbReference>
<dbReference type="PRINTS" id="PR00413">
    <property type="entry name" value="HADHALOGNASE"/>
</dbReference>
<dbReference type="InterPro" id="IPR051540">
    <property type="entry name" value="S-2-haloacid_dehalogenase"/>
</dbReference>
<dbReference type="SUPFAM" id="SSF56784">
    <property type="entry name" value="HAD-like"/>
    <property type="match status" value="1"/>
</dbReference>
<evidence type="ECO:0000256" key="1">
    <source>
        <dbReference type="ARBA" id="ARBA00022801"/>
    </source>
</evidence>
<dbReference type="InterPro" id="IPR006439">
    <property type="entry name" value="HAD-SF_hydro_IA"/>
</dbReference>